<dbReference type="InterPro" id="IPR016181">
    <property type="entry name" value="Acyl_CoA_acyltransferase"/>
</dbReference>
<dbReference type="InterPro" id="IPR029062">
    <property type="entry name" value="Class_I_gatase-like"/>
</dbReference>
<accession>A0ABS7KX10</accession>
<dbReference type="Gene3D" id="3.40.630.30">
    <property type="match status" value="1"/>
</dbReference>
<dbReference type="InterPro" id="IPR051531">
    <property type="entry name" value="N-acetyltransferase"/>
</dbReference>
<dbReference type="RefSeq" id="WP_221860176.1">
    <property type="nucleotide sequence ID" value="NZ_JAIKTU010000004.1"/>
</dbReference>
<sequence length="362" mass="41894">MNLREGLYRRNGKKVYIKQPEYNELKFVQELWGDKDTMKDIGGVFNFSENKWEMFYKKMVAPTDGKNFYCLIYTNSDKPIGEVSFHGYDSATKIARFNVKVHSDYRNKGYGEEAVRLLLEYYFVEFGGDMLMDNVITVQGERVAQKIGFEEVRKFSGKTTIRITKEEFLNFDKGTNTNIGILMINNMNMLDYTMAKELFDKANNIIGKRMFNVYGINIDNEINISKNIKLQVNKNENIKKLNVLIIPGGKNIVSKESREKVIDNILSYYSECDFICALNEGIYYLASYKELSGVLVPYGEWIDGLDMEKSDFRLVKRNYTDNGKLMLSTNIMGNLELYLNLIKKIGGNDLEEKLAYEIGLKK</sequence>
<feature type="domain" description="N-acetyltransferase" evidence="1">
    <location>
        <begin position="15"/>
        <end position="170"/>
    </location>
</feature>
<evidence type="ECO:0000313" key="2">
    <source>
        <dbReference type="EMBL" id="MBY0755148.1"/>
    </source>
</evidence>
<dbReference type="Pfam" id="PF13302">
    <property type="entry name" value="Acetyltransf_3"/>
    <property type="match status" value="1"/>
</dbReference>
<proteinExistence type="predicted"/>
<dbReference type="EMBL" id="JAIKTU010000004">
    <property type="protein sequence ID" value="MBY0755148.1"/>
    <property type="molecule type" value="Genomic_DNA"/>
</dbReference>
<dbReference type="PANTHER" id="PTHR43792">
    <property type="entry name" value="GNAT FAMILY, PUTATIVE (AFU_ORTHOLOGUE AFUA_3G00765)-RELATED-RELATED"/>
    <property type="match status" value="1"/>
</dbReference>
<dbReference type="InterPro" id="IPR000182">
    <property type="entry name" value="GNAT_dom"/>
</dbReference>
<dbReference type="Proteomes" id="UP001299068">
    <property type="component" value="Unassembled WGS sequence"/>
</dbReference>
<evidence type="ECO:0000259" key="1">
    <source>
        <dbReference type="PROSITE" id="PS51186"/>
    </source>
</evidence>
<dbReference type="CDD" id="cd04301">
    <property type="entry name" value="NAT_SF"/>
    <property type="match status" value="1"/>
</dbReference>
<dbReference type="PROSITE" id="PS51186">
    <property type="entry name" value="GNAT"/>
    <property type="match status" value="1"/>
</dbReference>
<keyword evidence="3" id="KW-1185">Reference proteome</keyword>
<evidence type="ECO:0000313" key="3">
    <source>
        <dbReference type="Proteomes" id="UP001299068"/>
    </source>
</evidence>
<organism evidence="2 3">
    <name type="scientific">Clostridium sardiniense</name>
    <name type="common">Clostridium absonum</name>
    <dbReference type="NCBI Taxonomy" id="29369"/>
    <lineage>
        <taxon>Bacteria</taxon>
        <taxon>Bacillati</taxon>
        <taxon>Bacillota</taxon>
        <taxon>Clostridia</taxon>
        <taxon>Eubacteriales</taxon>
        <taxon>Clostridiaceae</taxon>
        <taxon>Clostridium</taxon>
    </lineage>
</organism>
<name>A0ABS7KX10_CLOSR</name>
<dbReference type="SUPFAM" id="SSF55729">
    <property type="entry name" value="Acyl-CoA N-acyltransferases (Nat)"/>
    <property type="match status" value="1"/>
</dbReference>
<dbReference type="SUPFAM" id="SSF52317">
    <property type="entry name" value="Class I glutamine amidotransferase-like"/>
    <property type="match status" value="1"/>
</dbReference>
<gene>
    <name evidence="2" type="ORF">K5V21_06740</name>
</gene>
<dbReference type="Gene3D" id="3.40.50.880">
    <property type="match status" value="1"/>
</dbReference>
<comment type="caution">
    <text evidence="2">The sequence shown here is derived from an EMBL/GenBank/DDBJ whole genome shotgun (WGS) entry which is preliminary data.</text>
</comment>
<protein>
    <submittedName>
        <fullName evidence="2">GNAT family N-acetyltransferase</fullName>
    </submittedName>
</protein>
<reference evidence="2 3" key="1">
    <citation type="journal article" date="2021" name="Cell Host Microbe">
        <title>in vivo commensal control of Clostridioides difficile virulence.</title>
        <authorList>
            <person name="Girinathan B.P."/>
            <person name="Dibenedetto N."/>
            <person name="Worley J.N."/>
            <person name="Peltier J."/>
            <person name="Arrieta-Ortiz M.L."/>
            <person name="Rupa Christinal Immanuel S."/>
            <person name="Lavin R."/>
            <person name="Delaney M.L."/>
            <person name="Cummins C."/>
            <person name="Hoffmann M."/>
            <person name="Luo Y."/>
            <person name="Gonzalez-Escalona N."/>
            <person name="Allard M."/>
            <person name="Onderdonk A.B."/>
            <person name="Gerber G.K."/>
            <person name="Sonenshein A.L."/>
            <person name="Baliga N."/>
            <person name="Dupuy B."/>
            <person name="Bry L."/>
        </authorList>
    </citation>
    <scope>NUCLEOTIDE SEQUENCE [LARGE SCALE GENOMIC DNA]</scope>
    <source>
        <strain evidence="2 3">DSM 599</strain>
    </source>
</reference>